<protein>
    <submittedName>
        <fullName evidence="6">CDP-6-deoxy-delta-3,4-glucoseen reductase</fullName>
    </submittedName>
</protein>
<dbReference type="SUPFAM" id="SSF52343">
    <property type="entry name" value="Ferredoxin reductase-like, C-terminal NADP-linked domain"/>
    <property type="match status" value="1"/>
</dbReference>
<dbReference type="AlphaFoldDB" id="A0A5C1EBZ7"/>
<dbReference type="PROSITE" id="PS00197">
    <property type="entry name" value="2FE2S_FER_1"/>
    <property type="match status" value="1"/>
</dbReference>
<feature type="domain" description="FAD-binding FR-type" evidence="5">
    <location>
        <begin position="100"/>
        <end position="200"/>
    </location>
</feature>
<evidence type="ECO:0000256" key="2">
    <source>
        <dbReference type="ARBA" id="ARBA00022714"/>
    </source>
</evidence>
<dbReference type="InterPro" id="IPR001433">
    <property type="entry name" value="OxRdtase_FAD/NAD-bd"/>
</dbReference>
<feature type="domain" description="2Fe-2S ferredoxin-type" evidence="4">
    <location>
        <begin position="3"/>
        <end position="93"/>
    </location>
</feature>
<evidence type="ECO:0000256" key="3">
    <source>
        <dbReference type="ARBA" id="ARBA00034078"/>
    </source>
</evidence>
<dbReference type="Pfam" id="PF00111">
    <property type="entry name" value="Fer2"/>
    <property type="match status" value="1"/>
</dbReference>
<dbReference type="CDD" id="cd00207">
    <property type="entry name" value="fer2"/>
    <property type="match status" value="1"/>
</dbReference>
<dbReference type="CDD" id="cd06189">
    <property type="entry name" value="flavin_oxioreductase"/>
    <property type="match status" value="1"/>
</dbReference>
<name>A0A5C1EBZ7_9RHOO</name>
<evidence type="ECO:0000259" key="5">
    <source>
        <dbReference type="PROSITE" id="PS51384"/>
    </source>
</evidence>
<dbReference type="Gene3D" id="2.40.30.10">
    <property type="entry name" value="Translation factors"/>
    <property type="match status" value="1"/>
</dbReference>
<keyword evidence="7" id="KW-1185">Reference proteome</keyword>
<evidence type="ECO:0000313" key="7">
    <source>
        <dbReference type="Proteomes" id="UP000323671"/>
    </source>
</evidence>
<evidence type="ECO:0000313" key="6">
    <source>
        <dbReference type="EMBL" id="QEL66396.1"/>
    </source>
</evidence>
<dbReference type="Proteomes" id="UP000323671">
    <property type="component" value="Chromosome"/>
</dbReference>
<comment type="cofactor">
    <cofactor evidence="1">
        <name>FAD</name>
        <dbReference type="ChEBI" id="CHEBI:57692"/>
    </cofactor>
</comment>
<accession>A0A5C1EBZ7</accession>
<dbReference type="InterPro" id="IPR050415">
    <property type="entry name" value="MRET"/>
</dbReference>
<dbReference type="InterPro" id="IPR001709">
    <property type="entry name" value="Flavoprot_Pyr_Nucl_cyt_Rdtase"/>
</dbReference>
<evidence type="ECO:0000256" key="1">
    <source>
        <dbReference type="ARBA" id="ARBA00001974"/>
    </source>
</evidence>
<dbReference type="Pfam" id="PF00175">
    <property type="entry name" value="NAD_binding_1"/>
    <property type="match status" value="1"/>
</dbReference>
<dbReference type="SUPFAM" id="SSF54292">
    <property type="entry name" value="2Fe-2S ferredoxin-like"/>
    <property type="match status" value="1"/>
</dbReference>
<dbReference type="InterPro" id="IPR008333">
    <property type="entry name" value="Cbr1-like_FAD-bd_dom"/>
</dbReference>
<dbReference type="Gene3D" id="3.40.50.80">
    <property type="entry name" value="Nucleotide-binding domain of ferredoxin-NADP reductase (FNR) module"/>
    <property type="match status" value="1"/>
</dbReference>
<sequence length="344" mass="36749">MTYTVRIEPSQHTFTANEGETLLDASLRQGLLLPYGCRDGACGACKGGVLEGTVDHGKAAPHALTDADKAAGKTLFCCATAHSDLVIECREVRRATDIPVKTLPARLEVLEKPAPDVAILKLKLPAAERLQFLAGQYVDILLPGNKRRSFSIANAPHDDVFLELHVRHVPGGLFTDKVFTTMKARDILRFNGPHGTFFLREDSTKPMVLVAGGTGFAPIKALVEHALHEGLTRPMAIYWGARDKAGLYLADLPAGWAAAHPHISFVPVLSEPAAGDGWSGRTGFVHQAVLADFPDLSGHEAYVCGAPVMVEAAKRDFAAAGLPEDAFFADSFEFSADALSAATA</sequence>
<dbReference type="SUPFAM" id="SSF63380">
    <property type="entry name" value="Riboflavin synthase domain-like"/>
    <property type="match status" value="1"/>
</dbReference>
<dbReference type="Pfam" id="PF00970">
    <property type="entry name" value="FAD_binding_6"/>
    <property type="match status" value="1"/>
</dbReference>
<dbReference type="InterPro" id="IPR036010">
    <property type="entry name" value="2Fe-2S_ferredoxin-like_sf"/>
</dbReference>
<keyword evidence="2" id="KW-0479">Metal-binding</keyword>
<dbReference type="RefSeq" id="WP_149426251.1">
    <property type="nucleotide sequence ID" value="NZ_CP022579.1"/>
</dbReference>
<keyword evidence="2" id="KW-0001">2Fe-2S</keyword>
<dbReference type="InterPro" id="IPR006058">
    <property type="entry name" value="2Fe2S_fd_BS"/>
</dbReference>
<dbReference type="InterPro" id="IPR039261">
    <property type="entry name" value="FNR_nucleotide-bd"/>
</dbReference>
<dbReference type="InterPro" id="IPR001041">
    <property type="entry name" value="2Fe-2S_ferredoxin-type"/>
</dbReference>
<evidence type="ECO:0000259" key="4">
    <source>
        <dbReference type="PROSITE" id="PS51085"/>
    </source>
</evidence>
<dbReference type="EMBL" id="CP022579">
    <property type="protein sequence ID" value="QEL66396.1"/>
    <property type="molecule type" value="Genomic_DNA"/>
</dbReference>
<dbReference type="InterPro" id="IPR012675">
    <property type="entry name" value="Beta-grasp_dom_sf"/>
</dbReference>
<dbReference type="PRINTS" id="PR00371">
    <property type="entry name" value="FPNCR"/>
</dbReference>
<dbReference type="PROSITE" id="PS51384">
    <property type="entry name" value="FAD_FR"/>
    <property type="match status" value="1"/>
</dbReference>
<dbReference type="PROSITE" id="PS51085">
    <property type="entry name" value="2FE2S_FER_2"/>
    <property type="match status" value="1"/>
</dbReference>
<dbReference type="Gene3D" id="3.10.20.30">
    <property type="match status" value="1"/>
</dbReference>
<proteinExistence type="predicted"/>
<dbReference type="PRINTS" id="PR00410">
    <property type="entry name" value="PHEHYDRXLASE"/>
</dbReference>
<dbReference type="GO" id="GO:0051537">
    <property type="term" value="F:2 iron, 2 sulfur cluster binding"/>
    <property type="evidence" value="ECO:0007669"/>
    <property type="project" value="UniProtKB-KW"/>
</dbReference>
<dbReference type="KEGG" id="otr:OTERR_29200"/>
<dbReference type="PANTHER" id="PTHR47354">
    <property type="entry name" value="NADH OXIDOREDUCTASE HCR"/>
    <property type="match status" value="1"/>
</dbReference>
<dbReference type="GO" id="GO:0016491">
    <property type="term" value="F:oxidoreductase activity"/>
    <property type="evidence" value="ECO:0007669"/>
    <property type="project" value="InterPro"/>
</dbReference>
<comment type="cofactor">
    <cofactor evidence="3">
        <name>[2Fe-2S] cluster</name>
        <dbReference type="ChEBI" id="CHEBI:190135"/>
    </cofactor>
</comment>
<dbReference type="InterPro" id="IPR017938">
    <property type="entry name" value="Riboflavin_synthase-like_b-brl"/>
</dbReference>
<keyword evidence="2" id="KW-0408">Iron</keyword>
<dbReference type="PANTHER" id="PTHR47354:SF5">
    <property type="entry name" value="PROTEIN RFBI"/>
    <property type="match status" value="1"/>
</dbReference>
<dbReference type="InterPro" id="IPR017927">
    <property type="entry name" value="FAD-bd_FR_type"/>
</dbReference>
<gene>
    <name evidence="6" type="primary">ascD</name>
    <name evidence="6" type="ORF">OTERR_29200</name>
</gene>
<keyword evidence="2" id="KW-0411">Iron-sulfur</keyword>
<organism evidence="6 7">
    <name type="scientific">Oryzomicrobium terrae</name>
    <dbReference type="NCBI Taxonomy" id="1735038"/>
    <lineage>
        <taxon>Bacteria</taxon>
        <taxon>Pseudomonadati</taxon>
        <taxon>Pseudomonadota</taxon>
        <taxon>Betaproteobacteria</taxon>
        <taxon>Rhodocyclales</taxon>
        <taxon>Rhodocyclaceae</taxon>
        <taxon>Oryzomicrobium</taxon>
    </lineage>
</organism>
<reference evidence="6 7" key="1">
    <citation type="submission" date="2017-07" db="EMBL/GenBank/DDBJ databases">
        <title>Complete genome sequence of Oryzomicrobium terrae TPP412.</title>
        <authorList>
            <person name="Chiu L.-W."/>
            <person name="Lo K.-J."/>
            <person name="Tsai Y.-M."/>
            <person name="Lin S.-S."/>
            <person name="Kuo C.-H."/>
            <person name="Liu C.-T."/>
        </authorList>
    </citation>
    <scope>NUCLEOTIDE SEQUENCE [LARGE SCALE GENOMIC DNA]</scope>
    <source>
        <strain evidence="6 7">TPP412</strain>
    </source>
</reference>